<dbReference type="PANTHER" id="PTHR42844">
    <property type="entry name" value="DIHYDRONEOPTERIN ALDOLASE 1-RELATED"/>
    <property type="match status" value="1"/>
</dbReference>
<dbReference type="NCBIfam" id="TIGR00526">
    <property type="entry name" value="folB_dom"/>
    <property type="match status" value="1"/>
</dbReference>
<dbReference type="RefSeq" id="WP_073000600.1">
    <property type="nucleotide sequence ID" value="NZ_FQUM01000003.1"/>
</dbReference>
<dbReference type="STRING" id="1484053.SAMN05444274_103427"/>
<keyword evidence="9" id="KW-1185">Reference proteome</keyword>
<feature type="domain" description="Dihydroneopterin aldolase/epimerase" evidence="7">
    <location>
        <begin position="4"/>
        <end position="115"/>
    </location>
</feature>
<protein>
    <recommendedName>
        <fullName evidence="5">Dihydroneopterin triphosphate 2'-epimerase</fullName>
        <ecNumber evidence="4">5.1.99.7</ecNumber>
    </recommendedName>
    <alternativeName>
        <fullName evidence="6">D-erythro-7,8-dihydroneopterin triphosphate epimerase</fullName>
    </alternativeName>
</protein>
<accession>A0A1M4YQB1</accession>
<evidence type="ECO:0000256" key="6">
    <source>
        <dbReference type="ARBA" id="ARBA00044306"/>
    </source>
</evidence>
<comment type="similarity">
    <text evidence="1">Belongs to the DHNA family.</text>
</comment>
<dbReference type="InterPro" id="IPR006157">
    <property type="entry name" value="FolB_dom"/>
</dbReference>
<evidence type="ECO:0000259" key="7">
    <source>
        <dbReference type="SMART" id="SM00905"/>
    </source>
</evidence>
<comment type="catalytic activity">
    <reaction evidence="3">
        <text>7,8-dihydroneopterin 3'-triphosphate = 7,8-dihydromonapterin 3'-triphosphate</text>
        <dbReference type="Rhea" id="RHEA:28346"/>
        <dbReference type="ChEBI" id="CHEBI:58462"/>
        <dbReference type="ChEBI" id="CHEBI:61186"/>
        <dbReference type="EC" id="5.1.99.7"/>
    </reaction>
</comment>
<dbReference type="GO" id="GO:0004150">
    <property type="term" value="F:dihydroneopterin aldolase activity"/>
    <property type="evidence" value="ECO:0007669"/>
    <property type="project" value="InterPro"/>
</dbReference>
<name>A0A1M4YQB1_9BACT</name>
<dbReference type="Pfam" id="PF02152">
    <property type="entry name" value="FolB"/>
    <property type="match status" value="1"/>
</dbReference>
<dbReference type="AlphaFoldDB" id="A0A1M4YQB1"/>
<proteinExistence type="inferred from homology"/>
<dbReference type="GO" id="GO:0005829">
    <property type="term" value="C:cytosol"/>
    <property type="evidence" value="ECO:0007669"/>
    <property type="project" value="TreeGrafter"/>
</dbReference>
<dbReference type="Proteomes" id="UP000184164">
    <property type="component" value="Unassembled WGS sequence"/>
</dbReference>
<evidence type="ECO:0000313" key="9">
    <source>
        <dbReference type="Proteomes" id="UP000184164"/>
    </source>
</evidence>
<dbReference type="GO" id="GO:0008719">
    <property type="term" value="F:dihydroneopterin triphosphate 2'-epimerase activity"/>
    <property type="evidence" value="ECO:0007669"/>
    <property type="project" value="UniProtKB-EC"/>
</dbReference>
<reference evidence="8 9" key="1">
    <citation type="submission" date="2016-11" db="EMBL/GenBank/DDBJ databases">
        <authorList>
            <person name="Jaros S."/>
            <person name="Januszkiewicz K."/>
            <person name="Wedrychowicz H."/>
        </authorList>
    </citation>
    <scope>NUCLEOTIDE SEQUENCE [LARGE SCALE GENOMIC DNA]</scope>
    <source>
        <strain evidence="8 9">DSM 26910</strain>
    </source>
</reference>
<dbReference type="SUPFAM" id="SSF55620">
    <property type="entry name" value="Tetrahydrobiopterin biosynthesis enzymes-like"/>
    <property type="match status" value="1"/>
</dbReference>
<dbReference type="EMBL" id="FQUM01000003">
    <property type="protein sequence ID" value="SHF07873.1"/>
    <property type="molecule type" value="Genomic_DNA"/>
</dbReference>
<evidence type="ECO:0000256" key="1">
    <source>
        <dbReference type="ARBA" id="ARBA00005708"/>
    </source>
</evidence>
<evidence type="ECO:0000256" key="4">
    <source>
        <dbReference type="ARBA" id="ARBA00044039"/>
    </source>
</evidence>
<dbReference type="GO" id="GO:0006760">
    <property type="term" value="P:folic acid-containing compound metabolic process"/>
    <property type="evidence" value="ECO:0007669"/>
    <property type="project" value="InterPro"/>
</dbReference>
<evidence type="ECO:0000256" key="3">
    <source>
        <dbReference type="ARBA" id="ARBA00043806"/>
    </source>
</evidence>
<dbReference type="EC" id="5.1.99.7" evidence="4"/>
<dbReference type="SMART" id="SM00905">
    <property type="entry name" value="FolB"/>
    <property type="match status" value="1"/>
</dbReference>
<dbReference type="InterPro" id="IPR006156">
    <property type="entry name" value="Dihydroneopterin_aldolase"/>
</dbReference>
<dbReference type="OrthoDB" id="1121389at2"/>
<dbReference type="PANTHER" id="PTHR42844:SF10">
    <property type="entry name" value="DIHYDRONEOPTERIN TRIPHOSPHATE 2'-EPIMERASE"/>
    <property type="match status" value="1"/>
</dbReference>
<organism evidence="8 9">
    <name type="scientific">Mariniphaga anaerophila</name>
    <dbReference type="NCBI Taxonomy" id="1484053"/>
    <lineage>
        <taxon>Bacteria</taxon>
        <taxon>Pseudomonadati</taxon>
        <taxon>Bacteroidota</taxon>
        <taxon>Bacteroidia</taxon>
        <taxon>Marinilabiliales</taxon>
        <taxon>Prolixibacteraceae</taxon>
        <taxon>Mariniphaga</taxon>
    </lineage>
</organism>
<sequence>MARIKVKNLLLRTYIGFNPEELVNKQDVIINFEIETEISHEALEADEPLGILDYKTITKKVIALVQDSKFKLLEVLTQKILDLILEDEKVKWARVEVDKPHALRFAESVSLEMEGTRNAND</sequence>
<keyword evidence="2" id="KW-0413">Isomerase</keyword>
<evidence type="ECO:0000313" key="8">
    <source>
        <dbReference type="EMBL" id="SHF07873.1"/>
    </source>
</evidence>
<dbReference type="InterPro" id="IPR043133">
    <property type="entry name" value="GTP-CH-I_C/QueF"/>
</dbReference>
<gene>
    <name evidence="8" type="ORF">SAMN05444274_103427</name>
</gene>
<evidence type="ECO:0000256" key="5">
    <source>
        <dbReference type="ARBA" id="ARBA00044197"/>
    </source>
</evidence>
<dbReference type="Gene3D" id="3.30.1130.10">
    <property type="match status" value="1"/>
</dbReference>
<evidence type="ECO:0000256" key="2">
    <source>
        <dbReference type="ARBA" id="ARBA00023235"/>
    </source>
</evidence>